<evidence type="ECO:0000256" key="6">
    <source>
        <dbReference type="ARBA" id="ARBA00022989"/>
    </source>
</evidence>
<comment type="similarity">
    <text evidence="9">Belongs to the exbB/tolQ family.</text>
</comment>
<evidence type="ECO:0000256" key="1">
    <source>
        <dbReference type="ARBA" id="ARBA00004651"/>
    </source>
</evidence>
<keyword evidence="3" id="KW-0997">Cell inner membrane</keyword>
<feature type="transmembrane region" description="Helical" evidence="10">
    <location>
        <begin position="170"/>
        <end position="192"/>
    </location>
</feature>
<dbReference type="EMBL" id="JADHEI010000033">
    <property type="protein sequence ID" value="MBF2735446.1"/>
    <property type="molecule type" value="Genomic_DNA"/>
</dbReference>
<name>A0A930Y305_9GAMM</name>
<keyword evidence="5 10" id="KW-0812">Transmembrane</keyword>
<dbReference type="GO" id="GO:0043213">
    <property type="term" value="P:bacteriocin transport"/>
    <property type="evidence" value="ECO:0007669"/>
    <property type="project" value="InterPro"/>
</dbReference>
<dbReference type="GO" id="GO:0005886">
    <property type="term" value="C:plasma membrane"/>
    <property type="evidence" value="ECO:0007669"/>
    <property type="project" value="UniProtKB-SubCell"/>
</dbReference>
<keyword evidence="13" id="KW-1185">Reference proteome</keyword>
<dbReference type="Proteomes" id="UP000604381">
    <property type="component" value="Unassembled WGS sequence"/>
</dbReference>
<dbReference type="GO" id="GO:0017038">
    <property type="term" value="P:protein import"/>
    <property type="evidence" value="ECO:0007669"/>
    <property type="project" value="TreeGrafter"/>
</dbReference>
<comment type="subcellular location">
    <subcellularLocation>
        <location evidence="1">Cell membrane</location>
        <topology evidence="1">Multi-pass membrane protein</topology>
    </subcellularLocation>
    <subcellularLocation>
        <location evidence="9">Membrane</location>
        <topology evidence="9">Multi-pass membrane protein</topology>
    </subcellularLocation>
</comment>
<keyword evidence="4" id="KW-0132">Cell division</keyword>
<evidence type="ECO:0000259" key="11">
    <source>
        <dbReference type="Pfam" id="PF01618"/>
    </source>
</evidence>
<reference evidence="12" key="1">
    <citation type="submission" date="2020-10" db="EMBL/GenBank/DDBJ databases">
        <title>An improved Amphimedon queenslandica hologenome assembly reveals how three proteobacterial symbionts can extend the metabolic phenotypic of their marine sponge host.</title>
        <authorList>
            <person name="Degnan B."/>
            <person name="Degnan S."/>
            <person name="Xiang X."/>
        </authorList>
    </citation>
    <scope>NUCLEOTIDE SEQUENCE</scope>
    <source>
        <strain evidence="12">AqS2</strain>
    </source>
</reference>
<dbReference type="PANTHER" id="PTHR30625:SF3">
    <property type="entry name" value="TOL-PAL SYSTEM PROTEIN TOLQ"/>
    <property type="match status" value="1"/>
</dbReference>
<dbReference type="NCBIfam" id="TIGR02796">
    <property type="entry name" value="tolQ"/>
    <property type="match status" value="1"/>
</dbReference>
<dbReference type="AlphaFoldDB" id="A0A930Y305"/>
<organism evidence="12 13">
    <name type="scientific">Candidatus Amphirhobacter heronislandensis</name>
    <dbReference type="NCBI Taxonomy" id="1732024"/>
    <lineage>
        <taxon>Bacteria</taxon>
        <taxon>Pseudomonadati</taxon>
        <taxon>Pseudomonadota</taxon>
        <taxon>Gammaproteobacteria</taxon>
        <taxon>Candidatus Tethybacterales</taxon>
        <taxon>Candidatus Tethybacteraceae</taxon>
        <taxon>Candidatus Amphirhobacter</taxon>
    </lineage>
</organism>
<keyword evidence="2" id="KW-1003">Cell membrane</keyword>
<evidence type="ECO:0000256" key="9">
    <source>
        <dbReference type="RuleBase" id="RU004057"/>
    </source>
</evidence>
<dbReference type="PANTHER" id="PTHR30625">
    <property type="entry name" value="PROTEIN TOLQ"/>
    <property type="match status" value="1"/>
</dbReference>
<keyword evidence="7 10" id="KW-0472">Membrane</keyword>
<sequence length="221" mass="24512">MAETDIISLVARASLFAQGVLLTLSVMLFFVLWFIIRKVKIFRQVSEDCGNFEEDFWAAGKIEEFRIRAEEEEYGSDGLAPIFLEGMHEYDKTRKAGFSDQQVAVEGIRRAMESAIQIEIDKLQALLPYLATASSASPYIGLLGTVWGIINAFRSLTTSSQATIAQVAPGIAEALIATAMGLFCAIPAVIAFNHLSARLDRFIVQFENFADNFCNIIRRSL</sequence>
<evidence type="ECO:0000256" key="8">
    <source>
        <dbReference type="ARBA" id="ARBA00023306"/>
    </source>
</evidence>
<dbReference type="InterPro" id="IPR002898">
    <property type="entry name" value="MotA_ExbB_proton_chnl"/>
</dbReference>
<accession>A0A930Y305</accession>
<dbReference type="Pfam" id="PF01618">
    <property type="entry name" value="MotA_ExbB"/>
    <property type="match status" value="1"/>
</dbReference>
<evidence type="ECO:0000256" key="2">
    <source>
        <dbReference type="ARBA" id="ARBA00022475"/>
    </source>
</evidence>
<evidence type="ECO:0000256" key="4">
    <source>
        <dbReference type="ARBA" id="ARBA00022618"/>
    </source>
</evidence>
<evidence type="ECO:0000256" key="5">
    <source>
        <dbReference type="ARBA" id="ARBA00022692"/>
    </source>
</evidence>
<gene>
    <name evidence="12" type="primary">tolQ</name>
    <name evidence="12" type="ORF">ISN26_05140</name>
</gene>
<evidence type="ECO:0000256" key="7">
    <source>
        <dbReference type="ARBA" id="ARBA00023136"/>
    </source>
</evidence>
<dbReference type="InterPro" id="IPR050790">
    <property type="entry name" value="ExbB/TolQ_transport"/>
</dbReference>
<evidence type="ECO:0000313" key="13">
    <source>
        <dbReference type="Proteomes" id="UP000604381"/>
    </source>
</evidence>
<feature type="domain" description="MotA/TolQ/ExbB proton channel" evidence="11">
    <location>
        <begin position="81"/>
        <end position="207"/>
    </location>
</feature>
<keyword evidence="9" id="KW-0813">Transport</keyword>
<feature type="transmembrane region" description="Helical" evidence="10">
    <location>
        <begin position="126"/>
        <end position="150"/>
    </location>
</feature>
<keyword evidence="8" id="KW-0131">Cell cycle</keyword>
<evidence type="ECO:0000313" key="12">
    <source>
        <dbReference type="EMBL" id="MBF2735446.1"/>
    </source>
</evidence>
<evidence type="ECO:0000256" key="3">
    <source>
        <dbReference type="ARBA" id="ARBA00022519"/>
    </source>
</evidence>
<keyword evidence="6 10" id="KW-1133">Transmembrane helix</keyword>
<dbReference type="InterPro" id="IPR014163">
    <property type="entry name" value="Tol-Pal_TolQ"/>
</dbReference>
<proteinExistence type="inferred from homology"/>
<dbReference type="GO" id="GO:0051301">
    <property type="term" value="P:cell division"/>
    <property type="evidence" value="ECO:0007669"/>
    <property type="project" value="UniProtKB-KW"/>
</dbReference>
<comment type="caution">
    <text evidence="12">The sequence shown here is derived from an EMBL/GenBank/DDBJ whole genome shotgun (WGS) entry which is preliminary data.</text>
</comment>
<keyword evidence="9" id="KW-0653">Protein transport</keyword>
<feature type="transmembrane region" description="Helical" evidence="10">
    <location>
        <begin position="15"/>
        <end position="36"/>
    </location>
</feature>
<protein>
    <submittedName>
        <fullName evidence="12">Protein TolQ</fullName>
    </submittedName>
</protein>
<evidence type="ECO:0000256" key="10">
    <source>
        <dbReference type="SAM" id="Phobius"/>
    </source>
</evidence>